<evidence type="ECO:0008006" key="4">
    <source>
        <dbReference type="Google" id="ProtNLM"/>
    </source>
</evidence>
<evidence type="ECO:0000256" key="1">
    <source>
        <dbReference type="SAM" id="Coils"/>
    </source>
</evidence>
<feature type="coiled-coil region" evidence="1">
    <location>
        <begin position="87"/>
        <end position="114"/>
    </location>
</feature>
<keyword evidence="1" id="KW-0175">Coiled coil</keyword>
<dbReference type="SUPFAM" id="SSF53335">
    <property type="entry name" value="S-adenosyl-L-methionine-dependent methyltransferases"/>
    <property type="match status" value="1"/>
</dbReference>
<dbReference type="InterPro" id="IPR029063">
    <property type="entry name" value="SAM-dependent_MTases_sf"/>
</dbReference>
<dbReference type="EMBL" id="FOCG01000007">
    <property type="protein sequence ID" value="SEN18049.1"/>
    <property type="molecule type" value="Genomic_DNA"/>
</dbReference>
<dbReference type="Proteomes" id="UP000199158">
    <property type="component" value="Unassembled WGS sequence"/>
</dbReference>
<dbReference type="AlphaFoldDB" id="A0A1H8EEU0"/>
<name>A0A1H8EEU0_9FIRM</name>
<dbReference type="STRING" id="474960.SAMN05216180_2996"/>
<keyword evidence="3" id="KW-1185">Reference proteome</keyword>
<feature type="coiled-coil region" evidence="1">
    <location>
        <begin position="24"/>
        <end position="55"/>
    </location>
</feature>
<protein>
    <recommendedName>
        <fullName evidence="4">Methyltransferase domain-containing protein</fullName>
    </recommendedName>
</protein>
<evidence type="ECO:0000313" key="2">
    <source>
        <dbReference type="EMBL" id="SEN18049.1"/>
    </source>
</evidence>
<proteinExistence type="predicted"/>
<sequence>MNYRKDLRAILAHIWPFNCFISRLDCLYSEVTQLQERLDCMNEELNARLLQLQKSNFENRSLNTYNDLMRQELTESYTNNYLLTEKNATLQDEIRALSSEKKEIQRVNVLLKKQLDVHNNFHKIGSSSAFWEEIYANGGNSGTGSYNRLAKFKAEVVNTFLKEQGVLTTIEFGCGDGSQLSLINYPNYVGVDVSSNIIEKNKIKFINDRKKTFYCTFTERDKYINQKYDLSISMDVIFHLLEEDVFSNYMNDLFSVSKRYVIIYSSNHEEYTKWPEYRHRKFMRYIQENIKGWILKQFIPNKYPYVIGREEVTSASDFYIFERIL</sequence>
<dbReference type="Gene3D" id="3.40.50.150">
    <property type="entry name" value="Vaccinia Virus protein VP39"/>
    <property type="match status" value="1"/>
</dbReference>
<organism evidence="2 3">
    <name type="scientific">Hydrogenoanaerobacterium saccharovorans</name>
    <dbReference type="NCBI Taxonomy" id="474960"/>
    <lineage>
        <taxon>Bacteria</taxon>
        <taxon>Bacillati</taxon>
        <taxon>Bacillota</taxon>
        <taxon>Clostridia</taxon>
        <taxon>Eubacteriales</taxon>
        <taxon>Oscillospiraceae</taxon>
        <taxon>Hydrogenoanaerobacterium</taxon>
    </lineage>
</organism>
<dbReference type="RefSeq" id="WP_092756653.1">
    <property type="nucleotide sequence ID" value="NZ_FOCG01000007.1"/>
</dbReference>
<accession>A0A1H8EEU0</accession>
<reference evidence="2 3" key="1">
    <citation type="submission" date="2016-10" db="EMBL/GenBank/DDBJ databases">
        <authorList>
            <person name="de Groot N.N."/>
        </authorList>
    </citation>
    <scope>NUCLEOTIDE SEQUENCE [LARGE SCALE GENOMIC DNA]</scope>
    <source>
        <strain evidence="2 3">CGMCC 1.5070</strain>
    </source>
</reference>
<dbReference type="OrthoDB" id="626362at2"/>
<evidence type="ECO:0000313" key="3">
    <source>
        <dbReference type="Proteomes" id="UP000199158"/>
    </source>
</evidence>
<gene>
    <name evidence="2" type="ORF">SAMN05216180_2996</name>
</gene>